<evidence type="ECO:0000313" key="12">
    <source>
        <dbReference type="EMBL" id="MXO73780.1"/>
    </source>
</evidence>
<evidence type="ECO:0000256" key="3">
    <source>
        <dbReference type="ARBA" id="ARBA00022553"/>
    </source>
</evidence>
<evidence type="ECO:0000256" key="7">
    <source>
        <dbReference type="ARBA" id="ARBA00022840"/>
    </source>
</evidence>
<feature type="domain" description="Histidine kinase" evidence="10">
    <location>
        <begin position="137"/>
        <end position="331"/>
    </location>
</feature>
<evidence type="ECO:0000256" key="8">
    <source>
        <dbReference type="PROSITE-ProRule" id="PRU00169"/>
    </source>
</evidence>
<keyword evidence="6" id="KW-0418">Kinase</keyword>
<reference evidence="12 13" key="1">
    <citation type="submission" date="2019-12" db="EMBL/GenBank/DDBJ databases">
        <title>Genomic-based taxomic classification of the family Erythrobacteraceae.</title>
        <authorList>
            <person name="Xu L."/>
        </authorList>
    </citation>
    <scope>NUCLEOTIDE SEQUENCE [LARGE SCALE GENOMIC DNA]</scope>
    <source>
        <strain evidence="12 13">100921-2</strain>
    </source>
</reference>
<evidence type="ECO:0000313" key="13">
    <source>
        <dbReference type="Proteomes" id="UP000439522"/>
    </source>
</evidence>
<dbReference type="PROSITE" id="PS50110">
    <property type="entry name" value="RESPONSE_REGULATORY"/>
    <property type="match status" value="1"/>
</dbReference>
<dbReference type="SUPFAM" id="SSF52172">
    <property type="entry name" value="CheY-like"/>
    <property type="match status" value="1"/>
</dbReference>
<dbReference type="CDD" id="cd00156">
    <property type="entry name" value="REC"/>
    <property type="match status" value="1"/>
</dbReference>
<dbReference type="Pfam" id="PF07568">
    <property type="entry name" value="HisKA_2"/>
    <property type="match status" value="1"/>
</dbReference>
<dbReference type="Proteomes" id="UP000439522">
    <property type="component" value="Unassembled WGS sequence"/>
</dbReference>
<dbReference type="AlphaFoldDB" id="A0A6I4TCB7"/>
<dbReference type="SMART" id="SM00448">
    <property type="entry name" value="REC"/>
    <property type="match status" value="1"/>
</dbReference>
<dbReference type="SUPFAM" id="SSF55874">
    <property type="entry name" value="ATPase domain of HSP90 chaperone/DNA topoisomerase II/histidine kinase"/>
    <property type="match status" value="1"/>
</dbReference>
<evidence type="ECO:0000256" key="9">
    <source>
        <dbReference type="SAM" id="Coils"/>
    </source>
</evidence>
<keyword evidence="9" id="KW-0175">Coiled coil</keyword>
<dbReference type="PROSITE" id="PS50109">
    <property type="entry name" value="HIS_KIN"/>
    <property type="match status" value="1"/>
</dbReference>
<evidence type="ECO:0000256" key="2">
    <source>
        <dbReference type="ARBA" id="ARBA00012438"/>
    </source>
</evidence>
<dbReference type="Gene3D" id="3.40.50.2300">
    <property type="match status" value="1"/>
</dbReference>
<dbReference type="PANTHER" id="PTHR41523:SF8">
    <property type="entry name" value="ETHYLENE RESPONSE SENSOR PROTEIN"/>
    <property type="match status" value="1"/>
</dbReference>
<feature type="modified residue" description="4-aspartylphosphate" evidence="8">
    <location>
        <position position="40"/>
    </location>
</feature>
<dbReference type="Pfam" id="PF02518">
    <property type="entry name" value="HATPase_c"/>
    <property type="match status" value="1"/>
</dbReference>
<dbReference type="InterPro" id="IPR011006">
    <property type="entry name" value="CheY-like_superfamily"/>
</dbReference>
<evidence type="ECO:0000259" key="10">
    <source>
        <dbReference type="PROSITE" id="PS50109"/>
    </source>
</evidence>
<comment type="catalytic activity">
    <reaction evidence="1">
        <text>ATP + protein L-histidine = ADP + protein N-phospho-L-histidine.</text>
        <dbReference type="EC" id="2.7.13.3"/>
    </reaction>
</comment>
<dbReference type="GO" id="GO:0005524">
    <property type="term" value="F:ATP binding"/>
    <property type="evidence" value="ECO:0007669"/>
    <property type="project" value="UniProtKB-KW"/>
</dbReference>
<dbReference type="PANTHER" id="PTHR41523">
    <property type="entry name" value="TWO-COMPONENT SYSTEM SENSOR PROTEIN"/>
    <property type="match status" value="1"/>
</dbReference>
<dbReference type="EMBL" id="WTZA01000001">
    <property type="protein sequence ID" value="MXO73780.1"/>
    <property type="molecule type" value="Genomic_DNA"/>
</dbReference>
<dbReference type="SMART" id="SM00387">
    <property type="entry name" value="HATPase_c"/>
    <property type="match status" value="1"/>
</dbReference>
<protein>
    <recommendedName>
        <fullName evidence="2">histidine kinase</fullName>
        <ecNumber evidence="2">2.7.13.3</ecNumber>
    </recommendedName>
</protein>
<evidence type="ECO:0000256" key="1">
    <source>
        <dbReference type="ARBA" id="ARBA00000085"/>
    </source>
</evidence>
<keyword evidence="7" id="KW-0067">ATP-binding</keyword>
<dbReference type="GO" id="GO:0004673">
    <property type="term" value="F:protein histidine kinase activity"/>
    <property type="evidence" value="ECO:0007669"/>
    <property type="project" value="UniProtKB-EC"/>
</dbReference>
<organism evidence="12 13">
    <name type="scientific">Tsuneonella aeria</name>
    <dbReference type="NCBI Taxonomy" id="1837929"/>
    <lineage>
        <taxon>Bacteria</taxon>
        <taxon>Pseudomonadati</taxon>
        <taxon>Pseudomonadota</taxon>
        <taxon>Alphaproteobacteria</taxon>
        <taxon>Sphingomonadales</taxon>
        <taxon>Erythrobacteraceae</taxon>
        <taxon>Tsuneonella</taxon>
    </lineage>
</organism>
<keyword evidence="13" id="KW-1185">Reference proteome</keyword>
<evidence type="ECO:0000259" key="11">
    <source>
        <dbReference type="PROSITE" id="PS50110"/>
    </source>
</evidence>
<dbReference type="EC" id="2.7.13.3" evidence="2"/>
<evidence type="ECO:0000256" key="6">
    <source>
        <dbReference type="ARBA" id="ARBA00022777"/>
    </source>
</evidence>
<keyword evidence="3 8" id="KW-0597">Phosphoprotein</keyword>
<evidence type="ECO:0000256" key="5">
    <source>
        <dbReference type="ARBA" id="ARBA00022741"/>
    </source>
</evidence>
<dbReference type="Pfam" id="PF00072">
    <property type="entry name" value="Response_reg"/>
    <property type="match status" value="1"/>
</dbReference>
<dbReference type="InterPro" id="IPR011495">
    <property type="entry name" value="Sig_transdc_His_kin_sub2_dim/P"/>
</dbReference>
<proteinExistence type="predicted"/>
<keyword evidence="5" id="KW-0547">Nucleotide-binding</keyword>
<sequence length="340" mass="36964">MCRLTERALGRRGFVVSTASNADAGLALIRAETFDLVAIDNHMPGKSGRQMLDEIVALEDHPPVVFVTGNDDTAVAVDALRAGALDFVVKTVGDSFFDVLDGRFRQALSRDRLERDKRRAEAELRIANDRLEMLVREVHHRVSNSLQMVLSFVAMQANQSRQEPVRQVLEDIQNRIRAIAKVHQRLYTRDDLTTIDLDAYLVTLADELRQMIAQSGGKIALEVDADHVEVPPDAAVAVGVIVNELVGNAAKYAFPDGTGGTIRIRLERRGDGDVIVCVSDDGRGITEGQAPSGTGLGMRIVGAVARGLGTAVDRVPSDRGVTYCFTVPLNRSSLREATPA</sequence>
<dbReference type="Gene3D" id="3.30.565.10">
    <property type="entry name" value="Histidine kinase-like ATPase, C-terminal domain"/>
    <property type="match status" value="1"/>
</dbReference>
<comment type="caution">
    <text evidence="12">The sequence shown here is derived from an EMBL/GenBank/DDBJ whole genome shotgun (WGS) entry which is preliminary data.</text>
</comment>
<feature type="coiled-coil region" evidence="9">
    <location>
        <begin position="110"/>
        <end position="137"/>
    </location>
</feature>
<dbReference type="GO" id="GO:0000160">
    <property type="term" value="P:phosphorelay signal transduction system"/>
    <property type="evidence" value="ECO:0007669"/>
    <property type="project" value="InterPro"/>
</dbReference>
<dbReference type="InterPro" id="IPR001789">
    <property type="entry name" value="Sig_transdc_resp-reg_receiver"/>
</dbReference>
<dbReference type="InterPro" id="IPR036890">
    <property type="entry name" value="HATPase_C_sf"/>
</dbReference>
<dbReference type="OrthoDB" id="9767435at2"/>
<name>A0A6I4TCB7_9SPHN</name>
<gene>
    <name evidence="12" type="ORF">GRI40_00895</name>
</gene>
<keyword evidence="4" id="KW-0808">Transferase</keyword>
<dbReference type="InterPro" id="IPR003594">
    <property type="entry name" value="HATPase_dom"/>
</dbReference>
<dbReference type="InterPro" id="IPR005467">
    <property type="entry name" value="His_kinase_dom"/>
</dbReference>
<dbReference type="Gene3D" id="3.30.450.20">
    <property type="entry name" value="PAS domain"/>
    <property type="match status" value="1"/>
</dbReference>
<feature type="domain" description="Response regulatory" evidence="11">
    <location>
        <begin position="1"/>
        <end position="105"/>
    </location>
</feature>
<evidence type="ECO:0000256" key="4">
    <source>
        <dbReference type="ARBA" id="ARBA00022679"/>
    </source>
</evidence>
<accession>A0A6I4TCB7</accession>